<organism evidence="1 2">
    <name type="scientific">Gracilibacillus pellucidus</name>
    <dbReference type="NCBI Taxonomy" id="3095368"/>
    <lineage>
        <taxon>Bacteria</taxon>
        <taxon>Bacillati</taxon>
        <taxon>Bacillota</taxon>
        <taxon>Bacilli</taxon>
        <taxon>Bacillales</taxon>
        <taxon>Bacillaceae</taxon>
        <taxon>Gracilibacillus</taxon>
    </lineage>
</organism>
<evidence type="ECO:0000313" key="1">
    <source>
        <dbReference type="EMBL" id="MDX8045558.1"/>
    </source>
</evidence>
<name>A0ACC6M3S7_9BACI</name>
<comment type="caution">
    <text evidence="1">The sequence shown here is derived from an EMBL/GenBank/DDBJ whole genome shotgun (WGS) entry which is preliminary data.</text>
</comment>
<protein>
    <submittedName>
        <fullName evidence="1">BglG family transcription antiterminator</fullName>
    </submittedName>
</protein>
<reference evidence="1" key="1">
    <citation type="submission" date="2023-11" db="EMBL/GenBank/DDBJ databases">
        <title>Gracilibacillus pellucida a moderately halophilic bacterium isolated from saline soil in Xinjiang province.</title>
        <authorList>
            <person name="Zhang Z."/>
            <person name="Tan F."/>
            <person name="Wang Y."/>
            <person name="Xia M."/>
        </authorList>
    </citation>
    <scope>NUCLEOTIDE SEQUENCE</scope>
    <source>
        <strain evidence="1">S3-1-1</strain>
    </source>
</reference>
<accession>A0ACC6M3S7</accession>
<proteinExistence type="predicted"/>
<keyword evidence="2" id="KW-1185">Reference proteome</keyword>
<dbReference type="EMBL" id="JAWZSR010000003">
    <property type="protein sequence ID" value="MDX8045558.1"/>
    <property type="molecule type" value="Genomic_DNA"/>
</dbReference>
<sequence length="641" mass="73208">MLNARLRNILRELMAEQSPVSSTYLANVNKVTPRTTREDIKRLNQIISSHGAVIESIMGKGYLLKVKNDNEYKNFLHGYFIQEIPGENGIPRSPEERIKYIINRLLLQDGYIKLEGLADEIFISKPTIQTDIKEVRKILANYQLTLDSRPNYGLKVEGNELNRRFCMSEYTFDRSDPVTEVNVDGMSDSTLEVITEIILEEVTANHITLSDIAMKNLAIHILIAYKRSKDGYYIQLVHQDLLEIYEQPEYEVALLIVNKIEEAFRVSFPDTETAYIAMHLLGTKMMLQPRDIRENVMDSKISSLVEVALAKVEEKLQLGIHDDQELVMALYLHLKPAINRFKYGMNIRNPMLEDIKRNYPLAFEAGVIAGLEIEEKTKAEIDENEVGYLALHIGSAIERRNLRNGPKRCLVVCASGLGTSQLIYYKLKSTFGQHLDIVGTTEYYQLHQFNLQNIDFVVSSIPIPETLPVQVVEVNAILGEQDISKIEELVLGENQVVDSYLAENLTFIQEKNLHTKEEVLTFMAQRLDDLDLVEAGFIEAVREREEVAPTAFGNLVAIPHPITPKTDKTFIAICTLDKPITWVDKPVQFVCMLCVKKDSQEDLQAMYKWLGKIIDNRSVVQRLLKAKTFEELRESLLLSEK</sequence>
<gene>
    <name evidence="1" type="ORF">SH601_06115</name>
</gene>
<evidence type="ECO:0000313" key="2">
    <source>
        <dbReference type="Proteomes" id="UP001277972"/>
    </source>
</evidence>
<dbReference type="Proteomes" id="UP001277972">
    <property type="component" value="Unassembled WGS sequence"/>
</dbReference>